<feature type="transmembrane region" description="Helical" evidence="2">
    <location>
        <begin position="207"/>
        <end position="227"/>
    </location>
</feature>
<dbReference type="InterPro" id="IPR043136">
    <property type="entry name" value="B30.2/SPRY_sf"/>
</dbReference>
<proteinExistence type="predicted"/>
<reference evidence="3" key="2">
    <citation type="submission" date="2014-05" db="EMBL/GenBank/DDBJ databases">
        <title>The genome and life-stage specific transcriptomes of Globodera pallida elucidate key aspects of plant parasitism by a cyst nematode.</title>
        <authorList>
            <person name="Cotton J.A."/>
            <person name="Lilley C.J."/>
            <person name="Jones L.M."/>
            <person name="Kikuchi T."/>
            <person name="Reid A.J."/>
            <person name="Thorpe P."/>
            <person name="Tsai I.J."/>
            <person name="Beasley H."/>
            <person name="Blok V."/>
            <person name="Cock P.J.A."/>
            <person name="Van den Akker S.E."/>
            <person name="Holroyd N."/>
            <person name="Hunt M."/>
            <person name="Mantelin S."/>
            <person name="Naghra H."/>
            <person name="Pain A."/>
            <person name="Palomares-Rius J.E."/>
            <person name="Zarowiecki M."/>
            <person name="Berriman M."/>
            <person name="Jones J.T."/>
            <person name="Urwin P.E."/>
        </authorList>
    </citation>
    <scope>NUCLEOTIDE SEQUENCE [LARGE SCALE GENOMIC DNA]</scope>
    <source>
        <strain evidence="3">Lindley</strain>
    </source>
</reference>
<evidence type="ECO:0000313" key="3">
    <source>
        <dbReference type="Proteomes" id="UP000050741"/>
    </source>
</evidence>
<name>A0A183C8M5_GLOPA</name>
<dbReference type="WBParaSite" id="GPLIN_000922100">
    <property type="protein sequence ID" value="GPLIN_000922100"/>
    <property type="gene ID" value="GPLIN_000922100"/>
</dbReference>
<protein>
    <submittedName>
        <fullName evidence="4">SH3 domain-containing protein</fullName>
    </submittedName>
</protein>
<feature type="coiled-coil region" evidence="1">
    <location>
        <begin position="76"/>
        <end position="110"/>
    </location>
</feature>
<keyword evidence="2" id="KW-0812">Transmembrane</keyword>
<organism evidence="3 4">
    <name type="scientific">Globodera pallida</name>
    <name type="common">Potato cyst nematode worm</name>
    <name type="synonym">Heterodera pallida</name>
    <dbReference type="NCBI Taxonomy" id="36090"/>
    <lineage>
        <taxon>Eukaryota</taxon>
        <taxon>Metazoa</taxon>
        <taxon>Ecdysozoa</taxon>
        <taxon>Nematoda</taxon>
        <taxon>Chromadorea</taxon>
        <taxon>Rhabditida</taxon>
        <taxon>Tylenchina</taxon>
        <taxon>Tylenchomorpha</taxon>
        <taxon>Tylenchoidea</taxon>
        <taxon>Heteroderidae</taxon>
        <taxon>Heteroderinae</taxon>
        <taxon>Globodera</taxon>
    </lineage>
</organism>
<keyword evidence="1" id="KW-0175">Coiled coil</keyword>
<accession>A0A183C8M5</accession>
<keyword evidence="2" id="KW-1133">Transmembrane helix</keyword>
<reference evidence="4" key="3">
    <citation type="submission" date="2016-06" db="UniProtKB">
        <authorList>
            <consortium name="WormBaseParasite"/>
        </authorList>
    </citation>
    <scope>IDENTIFICATION</scope>
</reference>
<dbReference type="AlphaFoldDB" id="A0A183C8M5"/>
<dbReference type="Proteomes" id="UP000050741">
    <property type="component" value="Unassembled WGS sequence"/>
</dbReference>
<evidence type="ECO:0000256" key="2">
    <source>
        <dbReference type="SAM" id="Phobius"/>
    </source>
</evidence>
<evidence type="ECO:0000256" key="1">
    <source>
        <dbReference type="SAM" id="Coils"/>
    </source>
</evidence>
<dbReference type="Gene3D" id="2.60.120.920">
    <property type="match status" value="1"/>
</dbReference>
<sequence>MSISTESVNGDITADQEHLWPTFDNLDPTEELRRLRARIAQLERQQMSNLSISSSSFDLMAQNENADQKALSAAIDQGMNQLKEELSAKMEQYQKEQQQNIDALTEAQKRNVDHFSQIQTTINDLEHKQKHDQESKMDESQAMVVAELEDQKLLNVNKFAKLEKYQNKQQQNIDAFTEAQKGNVEIDGKIGKLERSDAILNLWRCDLYRIVGLIVLFILFIYAIRALNEQKENRLKMNEQWNEMRAINESLNFVQVMLVAELDEQKLSNANKFAELGHQNVVKMEEYQKQQQQNIDASTHLFVKMNEQQNEMRAMNESLNSVQAMVIAELGTGLIPQQNRWDSAECPGDLTLSEPEQLIVQFTGEIKRGWFSVLAERPIPKGNSGIFYYEVKI</sequence>
<keyword evidence="3" id="KW-1185">Reference proteome</keyword>
<keyword evidence="2" id="KW-0472">Membrane</keyword>
<evidence type="ECO:0000313" key="4">
    <source>
        <dbReference type="WBParaSite" id="GPLIN_000922100"/>
    </source>
</evidence>
<reference evidence="3" key="1">
    <citation type="submission" date="2013-12" db="EMBL/GenBank/DDBJ databases">
        <authorList>
            <person name="Aslett M."/>
        </authorList>
    </citation>
    <scope>NUCLEOTIDE SEQUENCE [LARGE SCALE GENOMIC DNA]</scope>
    <source>
        <strain evidence="3">Lindley</strain>
    </source>
</reference>